<proteinExistence type="predicted"/>
<name>A0ABW1ADJ3_9ACTN</name>
<evidence type="ECO:0000313" key="2">
    <source>
        <dbReference type="Proteomes" id="UP001596074"/>
    </source>
</evidence>
<comment type="caution">
    <text evidence="1">The sequence shown here is derived from an EMBL/GenBank/DDBJ whole genome shotgun (WGS) entry which is preliminary data.</text>
</comment>
<gene>
    <name evidence="1" type="ORF">ACFPZN_43870</name>
</gene>
<dbReference type="EMBL" id="JBHSON010000091">
    <property type="protein sequence ID" value="MFC5752594.1"/>
    <property type="molecule type" value="Genomic_DNA"/>
</dbReference>
<dbReference type="RefSeq" id="WP_378288735.1">
    <property type="nucleotide sequence ID" value="NZ_JBHSON010000091.1"/>
</dbReference>
<evidence type="ECO:0000313" key="1">
    <source>
        <dbReference type="EMBL" id="MFC5752594.1"/>
    </source>
</evidence>
<keyword evidence="2" id="KW-1185">Reference proteome</keyword>
<sequence length="121" mass="13658">MSAPKRGDELHPPAEWSLVAADNAVGRAWRQLCNQVPGNVRRAWFDIVDEPRATTPRQHRLSGSLGTANVKGEIFEQWQYEVTGGGRLWYAIDDAASTIWLTMVAAGHPKQTERRNRHGRR</sequence>
<reference evidence="2" key="1">
    <citation type="journal article" date="2019" name="Int. J. Syst. Evol. Microbiol.">
        <title>The Global Catalogue of Microorganisms (GCM) 10K type strain sequencing project: providing services to taxonomists for standard genome sequencing and annotation.</title>
        <authorList>
            <consortium name="The Broad Institute Genomics Platform"/>
            <consortium name="The Broad Institute Genome Sequencing Center for Infectious Disease"/>
            <person name="Wu L."/>
            <person name="Ma J."/>
        </authorList>
    </citation>
    <scope>NUCLEOTIDE SEQUENCE [LARGE SCALE GENOMIC DNA]</scope>
    <source>
        <strain evidence="2">KCTC 42087</strain>
    </source>
</reference>
<accession>A0ABW1ADJ3</accession>
<protein>
    <recommendedName>
        <fullName evidence="3">Type II toxin-antitoxin system RelE/ParE family toxin</fullName>
    </recommendedName>
</protein>
<organism evidence="1 2">
    <name type="scientific">Actinomadura rugatobispora</name>
    <dbReference type="NCBI Taxonomy" id="1994"/>
    <lineage>
        <taxon>Bacteria</taxon>
        <taxon>Bacillati</taxon>
        <taxon>Actinomycetota</taxon>
        <taxon>Actinomycetes</taxon>
        <taxon>Streptosporangiales</taxon>
        <taxon>Thermomonosporaceae</taxon>
        <taxon>Actinomadura</taxon>
    </lineage>
</organism>
<evidence type="ECO:0008006" key="3">
    <source>
        <dbReference type="Google" id="ProtNLM"/>
    </source>
</evidence>
<dbReference type="Proteomes" id="UP001596074">
    <property type="component" value="Unassembled WGS sequence"/>
</dbReference>